<keyword evidence="5" id="KW-1185">Reference proteome</keyword>
<dbReference type="EMBL" id="SWLB01000017">
    <property type="protein sequence ID" value="KAF3327109.1"/>
    <property type="molecule type" value="Genomic_DNA"/>
</dbReference>
<evidence type="ECO:0000259" key="3">
    <source>
        <dbReference type="PROSITE" id="PS50011"/>
    </source>
</evidence>
<dbReference type="GO" id="GO:0004672">
    <property type="term" value="F:protein kinase activity"/>
    <property type="evidence" value="ECO:0007669"/>
    <property type="project" value="InterPro"/>
</dbReference>
<gene>
    <name evidence="4" type="ORF">FCM35_KLT07227</name>
</gene>
<dbReference type="PROSITE" id="PS50011">
    <property type="entry name" value="PROTEIN_KINASE_DOM"/>
    <property type="match status" value="1"/>
</dbReference>
<dbReference type="PROSITE" id="PS00108">
    <property type="entry name" value="PROTEIN_KINASE_ST"/>
    <property type="match status" value="1"/>
</dbReference>
<sequence>MPSRQLSSPPFPSVSVSSRSHRSLSRSILISIYLSIPFAVILLLLLLLYLLYWRRHRLSTPSNPNPNSSIPTSLQRLPSSLLRRATSSFSPSNKLGHGGFGPVFRGLLPASSKNKELERARSVAIKLMDSSSLQGDREFLNELSLSSLIAPSPFVLLPFAFSLSSPKPYPPFPFRFSCFNRGKDGSPPSDRSCMMLVYDLMPNGSLQDALLGRKSPEIVSSWPHRFSVALDVARALCFLHEVCNPPVIHGDVKPSNVLLDSNFRAKLADFGLARERSDSDKEEQEEGEERDESNLNDGASELATTNGDADLDESNPATSPLAESTSKTNGGDASTKEWWWRQDDSRSTNSKNVDVGTGSANGSDPSVKKDYVMEWIRSEIKKERPKKEWWAPTSKPPHTSSLSKELDKTSRRPSREWWREEFTEELSKKHKKRTLVKSRSKDWWPRDREYDGESNSSRRKRKTRSWSRPSLDRWGDRTNGSDQVIPKSGATVSSTPSMRGTVCYVAPEYGGGGPVSEKCDMYSFGVLLLVIVSGRRPLQVAPVASPVAEFERASLVSWARHLAHMGRLVELVGPELKDSIGPVEREQMLLCVTVALLCIQRIPARRPGAGEVVRILCGEAEAPHLPVEFSPSPPGGGFSFKGRRKKAG</sequence>
<feature type="compositionally biased region" description="Acidic residues" evidence="1">
    <location>
        <begin position="280"/>
        <end position="291"/>
    </location>
</feature>
<dbReference type="InterPro" id="IPR011009">
    <property type="entry name" value="Kinase-like_dom_sf"/>
</dbReference>
<comment type="caution">
    <text evidence="4">The sequence shown here is derived from an EMBL/GenBank/DDBJ whole genome shotgun (WGS) entry which is preliminary data.</text>
</comment>
<dbReference type="InterPro" id="IPR008271">
    <property type="entry name" value="Ser/Thr_kinase_AS"/>
</dbReference>
<evidence type="ECO:0000256" key="2">
    <source>
        <dbReference type="SAM" id="Phobius"/>
    </source>
</evidence>
<feature type="compositionally biased region" description="Polar residues" evidence="1">
    <location>
        <begin position="347"/>
        <end position="364"/>
    </location>
</feature>
<dbReference type="OrthoDB" id="626167at2759"/>
<evidence type="ECO:0000256" key="1">
    <source>
        <dbReference type="SAM" id="MobiDB-lite"/>
    </source>
</evidence>
<feature type="region of interest" description="Disordered" evidence="1">
    <location>
        <begin position="385"/>
        <end position="414"/>
    </location>
</feature>
<keyword evidence="4" id="KW-0418">Kinase</keyword>
<evidence type="ECO:0000313" key="4">
    <source>
        <dbReference type="EMBL" id="KAF3327109.1"/>
    </source>
</evidence>
<keyword evidence="2" id="KW-1133">Transmembrane helix</keyword>
<proteinExistence type="predicted"/>
<dbReference type="InterPro" id="IPR044576">
    <property type="entry name" value="At4g25390-like"/>
</dbReference>
<keyword evidence="2" id="KW-0812">Transmembrane</keyword>
<evidence type="ECO:0000313" key="5">
    <source>
        <dbReference type="Proteomes" id="UP000623129"/>
    </source>
</evidence>
<dbReference type="AlphaFoldDB" id="A0A833QYW8"/>
<feature type="compositionally biased region" description="Polar residues" evidence="1">
    <location>
        <begin position="315"/>
        <end position="332"/>
    </location>
</feature>
<feature type="region of interest" description="Disordered" evidence="1">
    <location>
        <begin position="627"/>
        <end position="648"/>
    </location>
</feature>
<protein>
    <submittedName>
        <fullName evidence="4">Receptor-like serine/threonine-protein kinase</fullName>
    </submittedName>
</protein>
<feature type="region of interest" description="Disordered" evidence="1">
    <location>
        <begin position="446"/>
        <end position="496"/>
    </location>
</feature>
<organism evidence="4 5">
    <name type="scientific">Carex littledalei</name>
    <dbReference type="NCBI Taxonomy" id="544730"/>
    <lineage>
        <taxon>Eukaryota</taxon>
        <taxon>Viridiplantae</taxon>
        <taxon>Streptophyta</taxon>
        <taxon>Embryophyta</taxon>
        <taxon>Tracheophyta</taxon>
        <taxon>Spermatophyta</taxon>
        <taxon>Magnoliopsida</taxon>
        <taxon>Liliopsida</taxon>
        <taxon>Poales</taxon>
        <taxon>Cyperaceae</taxon>
        <taxon>Cyperoideae</taxon>
        <taxon>Cariceae</taxon>
        <taxon>Carex</taxon>
        <taxon>Carex subgen. Euthyceras</taxon>
    </lineage>
</organism>
<dbReference type="Gene3D" id="1.10.510.10">
    <property type="entry name" value="Transferase(Phosphotransferase) domain 1"/>
    <property type="match status" value="2"/>
</dbReference>
<reference evidence="4" key="1">
    <citation type="submission" date="2020-01" db="EMBL/GenBank/DDBJ databases">
        <title>Genome sequence of Kobresia littledalei, the first chromosome-level genome in the family Cyperaceae.</title>
        <authorList>
            <person name="Qu G."/>
        </authorList>
    </citation>
    <scope>NUCLEOTIDE SEQUENCE</scope>
    <source>
        <strain evidence="4">C.B.Clarke</strain>
        <tissue evidence="4">Leaf</tissue>
    </source>
</reference>
<feature type="transmembrane region" description="Helical" evidence="2">
    <location>
        <begin position="28"/>
        <end position="53"/>
    </location>
</feature>
<dbReference type="GO" id="GO:0005524">
    <property type="term" value="F:ATP binding"/>
    <property type="evidence" value="ECO:0007669"/>
    <property type="project" value="InterPro"/>
</dbReference>
<dbReference type="InterPro" id="IPR000719">
    <property type="entry name" value="Prot_kinase_dom"/>
</dbReference>
<dbReference type="Proteomes" id="UP000623129">
    <property type="component" value="Unassembled WGS sequence"/>
</dbReference>
<dbReference type="PANTHER" id="PTHR46821:SF2">
    <property type="entry name" value="OS03G0251700 PROTEIN"/>
    <property type="match status" value="1"/>
</dbReference>
<feature type="region of interest" description="Disordered" evidence="1">
    <location>
        <begin position="273"/>
        <end position="366"/>
    </location>
</feature>
<dbReference type="SUPFAM" id="SSF56112">
    <property type="entry name" value="Protein kinase-like (PK-like)"/>
    <property type="match status" value="1"/>
</dbReference>
<feature type="compositionally biased region" description="Basic and acidic residues" evidence="1">
    <location>
        <begin position="334"/>
        <end position="346"/>
    </location>
</feature>
<feature type="compositionally biased region" description="Basic and acidic residues" evidence="1">
    <location>
        <begin position="404"/>
        <end position="414"/>
    </location>
</feature>
<keyword evidence="2" id="KW-0472">Membrane</keyword>
<keyword evidence="4" id="KW-0808">Transferase</keyword>
<dbReference type="PANTHER" id="PTHR46821">
    <property type="entry name" value="OS07G0586332 PROTEIN"/>
    <property type="match status" value="1"/>
</dbReference>
<dbReference type="Gene3D" id="3.30.200.20">
    <property type="entry name" value="Phosphorylase Kinase, domain 1"/>
    <property type="match status" value="1"/>
</dbReference>
<keyword evidence="4" id="KW-0675">Receptor</keyword>
<dbReference type="SMART" id="SM00220">
    <property type="entry name" value="S_TKc"/>
    <property type="match status" value="1"/>
</dbReference>
<accession>A0A833QYW8</accession>
<dbReference type="Pfam" id="PF00069">
    <property type="entry name" value="Pkinase"/>
    <property type="match status" value="1"/>
</dbReference>
<name>A0A833QYW8_9POAL</name>
<feature type="domain" description="Protein kinase" evidence="3">
    <location>
        <begin position="89"/>
        <end position="625"/>
    </location>
</feature>